<protein>
    <submittedName>
        <fullName evidence="1">Uncharacterized protein</fullName>
    </submittedName>
</protein>
<accession>A0A8J8Q592</accession>
<name>A0A8J8Q592_9EURY</name>
<keyword evidence="2" id="KW-1185">Reference proteome</keyword>
<dbReference type="AlphaFoldDB" id="A0A8J8Q592"/>
<gene>
    <name evidence="1" type="ORF">CV102_14000</name>
</gene>
<sequence length="156" mass="17556">MESKSELVADLNRKQKRDEISTETAVAFTDLYEFAQEIGDRTTIGQAKNANFQLKVDAHQGKYQGNPSVFTANVDGDLKVWPARMPLDHDEGLESIAWDPADYEAYERAFKSLNGNPRRVKSVAFEKVAAHVDLDEFKSIVKEFVTSCRQAERAAN</sequence>
<comment type="caution">
    <text evidence="1">The sequence shown here is derived from an EMBL/GenBank/DDBJ whole genome shotgun (WGS) entry which is preliminary data.</text>
</comment>
<evidence type="ECO:0000313" key="2">
    <source>
        <dbReference type="Proteomes" id="UP000766904"/>
    </source>
</evidence>
<proteinExistence type="predicted"/>
<dbReference type="Proteomes" id="UP000766904">
    <property type="component" value="Unassembled WGS sequence"/>
</dbReference>
<dbReference type="EMBL" id="PHNJ01000007">
    <property type="protein sequence ID" value="TYL37844.1"/>
    <property type="molecule type" value="Genomic_DNA"/>
</dbReference>
<organism evidence="1 2">
    <name type="scientific">Natronococcus pandeyae</name>
    <dbReference type="NCBI Taxonomy" id="2055836"/>
    <lineage>
        <taxon>Archaea</taxon>
        <taxon>Methanobacteriati</taxon>
        <taxon>Methanobacteriota</taxon>
        <taxon>Stenosarchaea group</taxon>
        <taxon>Halobacteria</taxon>
        <taxon>Halobacteriales</taxon>
        <taxon>Natrialbaceae</taxon>
        <taxon>Natronococcus</taxon>
    </lineage>
</organism>
<evidence type="ECO:0000313" key="1">
    <source>
        <dbReference type="EMBL" id="TYL37844.1"/>
    </source>
</evidence>
<reference evidence="1" key="1">
    <citation type="submission" date="2017-11" db="EMBL/GenBank/DDBJ databases">
        <authorList>
            <person name="Kajale S.C."/>
            <person name="Sharma A."/>
        </authorList>
    </citation>
    <scope>NUCLEOTIDE SEQUENCE</scope>
    <source>
        <strain evidence="1">LS1_42</strain>
    </source>
</reference>
<dbReference type="RefSeq" id="WP_148858617.1">
    <property type="nucleotide sequence ID" value="NZ_PHNJ01000007.1"/>
</dbReference>
<dbReference type="OrthoDB" id="104605at2157"/>